<dbReference type="Proteomes" id="UP000029121">
    <property type="component" value="Unassembled WGS sequence"/>
</dbReference>
<keyword evidence="2" id="KW-1185">Reference proteome</keyword>
<gene>
    <name evidence="1" type="ORF">CARUB_v10011359mg</name>
</gene>
<dbReference type="AlphaFoldDB" id="R0I557"/>
<evidence type="ECO:0000313" key="1">
    <source>
        <dbReference type="EMBL" id="EOA37419.1"/>
    </source>
</evidence>
<organism evidence="1 2">
    <name type="scientific">Capsella rubella</name>
    <dbReference type="NCBI Taxonomy" id="81985"/>
    <lineage>
        <taxon>Eukaryota</taxon>
        <taxon>Viridiplantae</taxon>
        <taxon>Streptophyta</taxon>
        <taxon>Embryophyta</taxon>
        <taxon>Tracheophyta</taxon>
        <taxon>Spermatophyta</taxon>
        <taxon>Magnoliopsida</taxon>
        <taxon>eudicotyledons</taxon>
        <taxon>Gunneridae</taxon>
        <taxon>Pentapetalae</taxon>
        <taxon>rosids</taxon>
        <taxon>malvids</taxon>
        <taxon>Brassicales</taxon>
        <taxon>Brassicaceae</taxon>
        <taxon>Camelineae</taxon>
        <taxon>Capsella</taxon>
    </lineage>
</organism>
<reference evidence="2" key="1">
    <citation type="journal article" date="2013" name="Nat. Genet.">
        <title>The Capsella rubella genome and the genomic consequences of rapid mating system evolution.</title>
        <authorList>
            <person name="Slotte T."/>
            <person name="Hazzouri K.M."/>
            <person name="Agren J.A."/>
            <person name="Koenig D."/>
            <person name="Maumus F."/>
            <person name="Guo Y.L."/>
            <person name="Steige K."/>
            <person name="Platts A.E."/>
            <person name="Escobar J.S."/>
            <person name="Newman L.K."/>
            <person name="Wang W."/>
            <person name="Mandakova T."/>
            <person name="Vello E."/>
            <person name="Smith L.M."/>
            <person name="Henz S.R."/>
            <person name="Steffen J."/>
            <person name="Takuno S."/>
            <person name="Brandvain Y."/>
            <person name="Coop G."/>
            <person name="Andolfatto P."/>
            <person name="Hu T.T."/>
            <person name="Blanchette M."/>
            <person name="Clark R.M."/>
            <person name="Quesneville H."/>
            <person name="Nordborg M."/>
            <person name="Gaut B.S."/>
            <person name="Lysak M.A."/>
            <person name="Jenkins J."/>
            <person name="Grimwood J."/>
            <person name="Chapman J."/>
            <person name="Prochnik S."/>
            <person name="Shu S."/>
            <person name="Rokhsar D."/>
            <person name="Schmutz J."/>
            <person name="Weigel D."/>
            <person name="Wright S.I."/>
        </authorList>
    </citation>
    <scope>NUCLEOTIDE SEQUENCE [LARGE SCALE GENOMIC DNA]</scope>
    <source>
        <strain evidence="2">cv. Monte Gargano</strain>
    </source>
</reference>
<evidence type="ECO:0000313" key="2">
    <source>
        <dbReference type="Proteomes" id="UP000029121"/>
    </source>
</evidence>
<sequence>CCFQILCLHVFCFSEGSSIGTQ</sequence>
<proteinExistence type="predicted"/>
<dbReference type="EMBL" id="KB870805">
    <property type="protein sequence ID" value="EOA37419.1"/>
    <property type="molecule type" value="Genomic_DNA"/>
</dbReference>
<name>R0I557_9BRAS</name>
<feature type="non-terminal residue" evidence="1">
    <location>
        <position position="1"/>
    </location>
</feature>
<accession>R0I557</accession>
<protein>
    <submittedName>
        <fullName evidence="1">Uncharacterized protein</fullName>
    </submittedName>
</protein>